<evidence type="ECO:0000259" key="2">
    <source>
        <dbReference type="Pfam" id="PF13847"/>
    </source>
</evidence>
<feature type="chain" id="PRO_5040969671" evidence="1">
    <location>
        <begin position="27"/>
        <end position="233"/>
    </location>
</feature>
<dbReference type="InterPro" id="IPR029063">
    <property type="entry name" value="SAM-dependent_MTases_sf"/>
</dbReference>
<sequence>MLHVARPRLVVTVAVLAAAIVLPALGGTTATPAVEPEINQHYLDADPERWKAVFEREGRELYDRRVQIVDALQLQPGDSVADLGAGTGLFTMLFAERVGPAGRVYAVDISPSFIDAIAVRANALGLGNVVPIVNSQQTVELPPDSVDLVFIADTYHHFEYPQLMLDSIRAALRPTGRLALIDFRRMPGLSSSWVMGHVRAGRAQVIDELEAAGFELVKEPLALQGNYFLLFRK</sequence>
<dbReference type="SUPFAM" id="SSF53335">
    <property type="entry name" value="S-adenosyl-L-methionine-dependent methyltransferases"/>
    <property type="match status" value="1"/>
</dbReference>
<accession>A0A9X1B5E1</accession>
<dbReference type="Gene3D" id="3.40.50.150">
    <property type="entry name" value="Vaccinia Virus protein VP39"/>
    <property type="match status" value="1"/>
</dbReference>
<protein>
    <submittedName>
        <fullName evidence="3">SAM-dependent methyltransferase</fullName>
    </submittedName>
</protein>
<dbReference type="EMBL" id="NRRY01000039">
    <property type="protein sequence ID" value="MBK1620430.1"/>
    <property type="molecule type" value="Genomic_DNA"/>
</dbReference>
<evidence type="ECO:0000313" key="4">
    <source>
        <dbReference type="Proteomes" id="UP001138768"/>
    </source>
</evidence>
<dbReference type="GO" id="GO:0008168">
    <property type="term" value="F:methyltransferase activity"/>
    <property type="evidence" value="ECO:0007669"/>
    <property type="project" value="UniProtKB-KW"/>
</dbReference>
<feature type="signal peptide" evidence="1">
    <location>
        <begin position="1"/>
        <end position="26"/>
    </location>
</feature>
<dbReference type="Pfam" id="PF13847">
    <property type="entry name" value="Methyltransf_31"/>
    <property type="match status" value="1"/>
</dbReference>
<feature type="domain" description="Methyltransferase" evidence="2">
    <location>
        <begin position="76"/>
        <end position="190"/>
    </location>
</feature>
<comment type="caution">
    <text evidence="3">The sequence shown here is derived from an EMBL/GenBank/DDBJ whole genome shotgun (WGS) entry which is preliminary data.</text>
</comment>
<proteinExistence type="predicted"/>
<dbReference type="PANTHER" id="PTHR43861">
    <property type="entry name" value="TRANS-ACONITATE 2-METHYLTRANSFERASE-RELATED"/>
    <property type="match status" value="1"/>
</dbReference>
<dbReference type="PANTHER" id="PTHR43861:SF1">
    <property type="entry name" value="TRANS-ACONITATE 2-METHYLTRANSFERASE"/>
    <property type="match status" value="1"/>
</dbReference>
<reference evidence="3 4" key="1">
    <citation type="journal article" date="2020" name="Microorganisms">
        <title>Osmotic Adaptation and Compatible Solute Biosynthesis of Phototrophic Bacteria as Revealed from Genome Analyses.</title>
        <authorList>
            <person name="Imhoff J.F."/>
            <person name="Rahn T."/>
            <person name="Kunzel S."/>
            <person name="Keller A."/>
            <person name="Neulinger S.C."/>
        </authorList>
    </citation>
    <scope>NUCLEOTIDE SEQUENCE [LARGE SCALE GENOMIC DNA]</scope>
    <source>
        <strain evidence="3 4">DSM 25653</strain>
    </source>
</reference>
<keyword evidence="3" id="KW-0808">Transferase</keyword>
<dbReference type="AlphaFoldDB" id="A0A9X1B5E1"/>
<gene>
    <name evidence="3" type="ORF">CKO42_18705</name>
</gene>
<dbReference type="Proteomes" id="UP001138768">
    <property type="component" value="Unassembled WGS sequence"/>
</dbReference>
<dbReference type="CDD" id="cd02440">
    <property type="entry name" value="AdoMet_MTases"/>
    <property type="match status" value="1"/>
</dbReference>
<organism evidence="3 4">
    <name type="scientific">Lamprobacter modestohalophilus</name>
    <dbReference type="NCBI Taxonomy" id="1064514"/>
    <lineage>
        <taxon>Bacteria</taxon>
        <taxon>Pseudomonadati</taxon>
        <taxon>Pseudomonadota</taxon>
        <taxon>Gammaproteobacteria</taxon>
        <taxon>Chromatiales</taxon>
        <taxon>Chromatiaceae</taxon>
        <taxon>Lamprobacter</taxon>
    </lineage>
</organism>
<keyword evidence="4" id="KW-1185">Reference proteome</keyword>
<keyword evidence="3" id="KW-0489">Methyltransferase</keyword>
<evidence type="ECO:0000256" key="1">
    <source>
        <dbReference type="SAM" id="SignalP"/>
    </source>
</evidence>
<keyword evidence="1" id="KW-0732">Signal</keyword>
<dbReference type="GO" id="GO:0032259">
    <property type="term" value="P:methylation"/>
    <property type="evidence" value="ECO:0007669"/>
    <property type="project" value="UniProtKB-KW"/>
</dbReference>
<evidence type="ECO:0000313" key="3">
    <source>
        <dbReference type="EMBL" id="MBK1620430.1"/>
    </source>
</evidence>
<dbReference type="InterPro" id="IPR025714">
    <property type="entry name" value="Methyltranfer_dom"/>
</dbReference>
<name>A0A9X1B5E1_9GAMM</name>